<gene>
    <name evidence="24" type="primary">DCLK2</name>
</gene>
<dbReference type="FunFam" id="3.10.20.230:FF:000001">
    <property type="entry name" value="serine/threonine-protein kinase DCLK1 isoform X1"/>
    <property type="match status" value="1"/>
</dbReference>
<evidence type="ECO:0000256" key="5">
    <source>
        <dbReference type="ARBA" id="ARBA00022527"/>
    </source>
</evidence>
<evidence type="ECO:0000256" key="18">
    <source>
        <dbReference type="ARBA" id="ARBA00080759"/>
    </source>
</evidence>
<keyword evidence="4" id="KW-0963">Cytoplasm</keyword>
<evidence type="ECO:0000256" key="3">
    <source>
        <dbReference type="ARBA" id="ARBA00012513"/>
    </source>
</evidence>
<dbReference type="Pfam" id="PF00069">
    <property type="entry name" value="Pkinase"/>
    <property type="match status" value="1"/>
</dbReference>
<dbReference type="GO" id="GO:0004674">
    <property type="term" value="F:protein serine/threonine kinase activity"/>
    <property type="evidence" value="ECO:0007669"/>
    <property type="project" value="UniProtKB-KW"/>
</dbReference>
<keyword evidence="5" id="KW-0723">Serine/threonine-protein kinase</keyword>
<dbReference type="GO" id="GO:0005524">
    <property type="term" value="F:ATP binding"/>
    <property type="evidence" value="ECO:0007669"/>
    <property type="project" value="UniProtKB-UniRule"/>
</dbReference>
<dbReference type="Gene3D" id="3.10.20.230">
    <property type="entry name" value="Doublecortin domain"/>
    <property type="match status" value="2"/>
</dbReference>
<comment type="similarity">
    <text evidence="2">Belongs to the protein kinase superfamily. CAMK Ser/Thr protein kinase family. CaMK subfamily.</text>
</comment>
<feature type="domain" description="Protein kinase" evidence="21">
    <location>
        <begin position="397"/>
        <end position="654"/>
    </location>
</feature>
<dbReference type="SMART" id="SM00220">
    <property type="entry name" value="S_TKc"/>
    <property type="match status" value="1"/>
</dbReference>
<feature type="domain" description="Doublecortin" evidence="22">
    <location>
        <begin position="63"/>
        <end position="149"/>
    </location>
</feature>
<dbReference type="InterPro" id="IPR036572">
    <property type="entry name" value="Doublecortin_dom_sf"/>
</dbReference>
<evidence type="ECO:0000256" key="11">
    <source>
        <dbReference type="ARBA" id="ARBA00022840"/>
    </source>
</evidence>
<dbReference type="PROSITE" id="PS50011">
    <property type="entry name" value="PROTEIN_KINASE_DOM"/>
    <property type="match status" value="1"/>
</dbReference>
<dbReference type="InterPro" id="IPR011009">
    <property type="entry name" value="Kinase-like_dom_sf"/>
</dbReference>
<dbReference type="PROSITE" id="PS50309">
    <property type="entry name" value="DC"/>
    <property type="match status" value="2"/>
</dbReference>
<comment type="catalytic activity">
    <reaction evidence="14">
        <text>L-seryl-[protein] + ATP = O-phospho-L-seryl-[protein] + ADP + H(+)</text>
        <dbReference type="Rhea" id="RHEA:17989"/>
        <dbReference type="Rhea" id="RHEA-COMP:9863"/>
        <dbReference type="Rhea" id="RHEA-COMP:11604"/>
        <dbReference type="ChEBI" id="CHEBI:15378"/>
        <dbReference type="ChEBI" id="CHEBI:29999"/>
        <dbReference type="ChEBI" id="CHEBI:30616"/>
        <dbReference type="ChEBI" id="CHEBI:83421"/>
        <dbReference type="ChEBI" id="CHEBI:456216"/>
        <dbReference type="EC" id="2.7.11.1"/>
    </reaction>
</comment>
<evidence type="ECO:0000256" key="20">
    <source>
        <dbReference type="SAM" id="MobiDB-lite"/>
    </source>
</evidence>
<accession>A0A6P8RAV4</accession>
<keyword evidence="23" id="KW-1185">Reference proteome</keyword>
<dbReference type="PROSITE" id="PS00108">
    <property type="entry name" value="PROTEIN_KINASE_ST"/>
    <property type="match status" value="1"/>
</dbReference>
<dbReference type="RefSeq" id="XP_033796406.1">
    <property type="nucleotide sequence ID" value="XM_033940515.1"/>
</dbReference>
<dbReference type="PANTHER" id="PTHR24347">
    <property type="entry name" value="SERINE/THREONINE-PROTEIN KINASE"/>
    <property type="match status" value="1"/>
</dbReference>
<dbReference type="InterPro" id="IPR003533">
    <property type="entry name" value="Doublecortin_dom"/>
</dbReference>
<dbReference type="FunFam" id="3.10.20.230:FF:000002">
    <property type="entry name" value="serine/threonine-protein kinase DCLK2 isoform X1"/>
    <property type="match status" value="1"/>
</dbReference>
<evidence type="ECO:0000256" key="2">
    <source>
        <dbReference type="ARBA" id="ARBA00005354"/>
    </source>
</evidence>
<dbReference type="AlphaFoldDB" id="A0A6P8RAV4"/>
<dbReference type="GO" id="GO:0035556">
    <property type="term" value="P:intracellular signal transduction"/>
    <property type="evidence" value="ECO:0007669"/>
    <property type="project" value="InterPro"/>
</dbReference>
<dbReference type="FunCoup" id="A0A6P8RAV4">
    <property type="interactions" value="999"/>
</dbReference>
<keyword evidence="6" id="KW-0597">Phosphoprotein</keyword>
<evidence type="ECO:0000256" key="4">
    <source>
        <dbReference type="ARBA" id="ARBA00022490"/>
    </source>
</evidence>
<dbReference type="GO" id="GO:0007417">
    <property type="term" value="P:central nervous system development"/>
    <property type="evidence" value="ECO:0007669"/>
    <property type="project" value="UniProtKB-ARBA"/>
</dbReference>
<evidence type="ECO:0000256" key="1">
    <source>
        <dbReference type="ARBA" id="ARBA00004245"/>
    </source>
</evidence>
<feature type="compositionally biased region" description="Low complexity" evidence="20">
    <location>
        <begin position="306"/>
        <end position="351"/>
    </location>
</feature>
<dbReference type="KEGG" id="gsh:117358810"/>
<sequence>MATSRSIELEHFEERDRKQRQARRGGPPGPRGNGLVPSPAHSAHCSFYRTRTLQALSSEKKAKKVRFYRNGDRYFKGLVYAISVDRFRSFEALLMELTRSLSDNVNLPQGVRAIYTADGCRKIGSLEELVEGESYVCASNEPYRKVDYTKNVNPNWSVNVKAGHTRSLFSLSPLKTEIKESKDFVKPKLVTVIRSGVRPRKAVRILLNKKTAHSFEQVLTDITDAIKLDSGVVKRLCTLDGKQITCLQDFFGDDDVFIACGPEKYRYALDDFVLDQSDCRVMKSCYTRLPKHSGPKSPGLSRRSKSPVSVKKSGYHSSSTSKSSVNGNPSSQLSTPKSTKSSNSSPTSPGSIRGLKLPLHGGSTSNVNGMPEPLQCFSPEGLNGNKCLGASFILEKYKVGKVIGDGNFAVVKECVERSSGKEFALKIIDKAKCCGKEHLIENEVAILRQVKHPNIIMLVEEVDTPAALYLVMELVKGGDLFDAITSSTKYTERDAGAMVYNLASALGYLHSLSIVHRDIKPENLLVCEYADGTKSLKLGDFGLATVVQGLLYTVCGTPTYVAPEIIAETGYGLKVDIWAAGVITYILLCGFPPFRSENNLQEDLFDQILVGKLEFPSPYWDNVSDSAKDLIAQMLHVNVEARYGAEQILSHLWVSDDVSQENNMQVEVTGKLKQHFNTVPKQKNTTASVSVIMNTALDKEGQILGSKRQDRGKAGMARTSGITAAAEDPPRTIRATPAASEPLKFPAPSAVSACDKVVGEQHSLCE</sequence>
<dbReference type="InterPro" id="IPR008271">
    <property type="entry name" value="Ser/Thr_kinase_AS"/>
</dbReference>
<dbReference type="Pfam" id="PF03607">
    <property type="entry name" value="DCX"/>
    <property type="match status" value="2"/>
</dbReference>
<dbReference type="Proteomes" id="UP000515159">
    <property type="component" value="Chromosome 1"/>
</dbReference>
<keyword evidence="7" id="KW-0808">Transferase</keyword>
<evidence type="ECO:0000259" key="21">
    <source>
        <dbReference type="PROSITE" id="PS50011"/>
    </source>
</evidence>
<dbReference type="Gene3D" id="3.30.200.20">
    <property type="entry name" value="Phosphorylase Kinase, domain 1"/>
    <property type="match status" value="1"/>
</dbReference>
<dbReference type="FunFam" id="3.30.200.20:FF:000057">
    <property type="entry name" value="Serine/threonine-protein kinase DCLK1 isoform 2"/>
    <property type="match status" value="1"/>
</dbReference>
<protein>
    <recommendedName>
        <fullName evidence="15">Serine/threonine-protein kinase DCLK2</fullName>
        <ecNumber evidence="3">2.7.11.1</ecNumber>
    </recommendedName>
    <alternativeName>
        <fullName evidence="18">CaMK-like CREB regulatory kinase 2</fullName>
    </alternativeName>
    <alternativeName>
        <fullName evidence="16">Doublecortin-like and CAM kinase-like 2</fullName>
    </alternativeName>
    <alternativeName>
        <fullName evidence="17">Doublecortin-like kinase 2</fullName>
    </alternativeName>
</protein>
<organism evidence="23 24">
    <name type="scientific">Geotrypetes seraphini</name>
    <name type="common">Gaboon caecilian</name>
    <name type="synonym">Caecilia seraphini</name>
    <dbReference type="NCBI Taxonomy" id="260995"/>
    <lineage>
        <taxon>Eukaryota</taxon>
        <taxon>Metazoa</taxon>
        <taxon>Chordata</taxon>
        <taxon>Craniata</taxon>
        <taxon>Vertebrata</taxon>
        <taxon>Euteleostomi</taxon>
        <taxon>Amphibia</taxon>
        <taxon>Gymnophiona</taxon>
        <taxon>Geotrypetes</taxon>
    </lineage>
</organism>
<evidence type="ECO:0000256" key="8">
    <source>
        <dbReference type="ARBA" id="ARBA00022737"/>
    </source>
</evidence>
<dbReference type="InterPro" id="IPR000719">
    <property type="entry name" value="Prot_kinase_dom"/>
</dbReference>
<evidence type="ECO:0000256" key="9">
    <source>
        <dbReference type="ARBA" id="ARBA00022741"/>
    </source>
</evidence>
<proteinExistence type="inferred from homology"/>
<dbReference type="Gene3D" id="1.10.510.10">
    <property type="entry name" value="Transferase(Phosphotransferase) domain 1"/>
    <property type="match status" value="1"/>
</dbReference>
<keyword evidence="9 19" id="KW-0547">Nucleotide-binding</keyword>
<dbReference type="FunFam" id="1.10.510.10:FF:000066">
    <property type="entry name" value="Serine/threonine-protein kinase DCLK1 isoform 2"/>
    <property type="match status" value="1"/>
</dbReference>
<keyword evidence="11 19" id="KW-0067">ATP-binding</keyword>
<evidence type="ECO:0000256" key="14">
    <source>
        <dbReference type="ARBA" id="ARBA00048679"/>
    </source>
</evidence>
<keyword evidence="12" id="KW-0206">Cytoskeleton</keyword>
<feature type="binding site" evidence="19">
    <location>
        <position position="426"/>
    </location>
    <ligand>
        <name>ATP</name>
        <dbReference type="ChEBI" id="CHEBI:30616"/>
    </ligand>
</feature>
<evidence type="ECO:0000256" key="16">
    <source>
        <dbReference type="ARBA" id="ARBA00079695"/>
    </source>
</evidence>
<evidence type="ECO:0000256" key="17">
    <source>
        <dbReference type="ARBA" id="ARBA00079902"/>
    </source>
</evidence>
<feature type="region of interest" description="Disordered" evidence="20">
    <location>
        <begin position="290"/>
        <end position="364"/>
    </location>
</feature>
<dbReference type="GO" id="GO:0005856">
    <property type="term" value="C:cytoskeleton"/>
    <property type="evidence" value="ECO:0007669"/>
    <property type="project" value="UniProtKB-SubCell"/>
</dbReference>
<evidence type="ECO:0000313" key="24">
    <source>
        <dbReference type="RefSeq" id="XP_033796406.1"/>
    </source>
</evidence>
<feature type="region of interest" description="Disordered" evidence="20">
    <location>
        <begin position="1"/>
        <end position="39"/>
    </location>
</feature>
<dbReference type="InterPro" id="IPR017441">
    <property type="entry name" value="Protein_kinase_ATP_BS"/>
</dbReference>
<feature type="domain" description="Doublecortin" evidence="22">
    <location>
        <begin position="188"/>
        <end position="271"/>
    </location>
</feature>
<dbReference type="CDD" id="cd17069">
    <property type="entry name" value="DCX2"/>
    <property type="match status" value="1"/>
</dbReference>
<name>A0A6P8RAV4_GEOSA</name>
<reference evidence="24" key="1">
    <citation type="submission" date="2025-08" db="UniProtKB">
        <authorList>
            <consortium name="RefSeq"/>
        </authorList>
    </citation>
    <scope>IDENTIFICATION</scope>
</reference>
<feature type="compositionally biased region" description="Basic and acidic residues" evidence="20">
    <location>
        <begin position="7"/>
        <end position="19"/>
    </location>
</feature>
<evidence type="ECO:0000259" key="22">
    <source>
        <dbReference type="PROSITE" id="PS50309"/>
    </source>
</evidence>
<evidence type="ECO:0000256" key="6">
    <source>
        <dbReference type="ARBA" id="ARBA00022553"/>
    </source>
</evidence>
<evidence type="ECO:0000256" key="7">
    <source>
        <dbReference type="ARBA" id="ARBA00022679"/>
    </source>
</evidence>
<comment type="subcellular location">
    <subcellularLocation>
        <location evidence="1">Cytoplasm</location>
        <location evidence="1">Cytoskeleton</location>
    </subcellularLocation>
</comment>
<dbReference type="CTD" id="166614"/>
<keyword evidence="8" id="KW-0677">Repeat</keyword>
<evidence type="ECO:0000256" key="10">
    <source>
        <dbReference type="ARBA" id="ARBA00022777"/>
    </source>
</evidence>
<dbReference type="EC" id="2.7.11.1" evidence="3"/>
<dbReference type="SMART" id="SM00537">
    <property type="entry name" value="DCX"/>
    <property type="match status" value="2"/>
</dbReference>
<dbReference type="SUPFAM" id="SSF89837">
    <property type="entry name" value="Doublecortin (DC)"/>
    <property type="match status" value="2"/>
</dbReference>
<evidence type="ECO:0000256" key="19">
    <source>
        <dbReference type="PROSITE-ProRule" id="PRU10141"/>
    </source>
</evidence>
<comment type="catalytic activity">
    <reaction evidence="13">
        <text>L-threonyl-[protein] + ATP = O-phospho-L-threonyl-[protein] + ADP + H(+)</text>
        <dbReference type="Rhea" id="RHEA:46608"/>
        <dbReference type="Rhea" id="RHEA-COMP:11060"/>
        <dbReference type="Rhea" id="RHEA-COMP:11605"/>
        <dbReference type="ChEBI" id="CHEBI:15378"/>
        <dbReference type="ChEBI" id="CHEBI:30013"/>
        <dbReference type="ChEBI" id="CHEBI:30616"/>
        <dbReference type="ChEBI" id="CHEBI:61977"/>
        <dbReference type="ChEBI" id="CHEBI:456216"/>
        <dbReference type="EC" id="2.7.11.1"/>
    </reaction>
</comment>
<dbReference type="GeneID" id="117358810"/>
<evidence type="ECO:0000256" key="13">
    <source>
        <dbReference type="ARBA" id="ARBA00047899"/>
    </source>
</evidence>
<dbReference type="PROSITE" id="PS00107">
    <property type="entry name" value="PROTEIN_KINASE_ATP"/>
    <property type="match status" value="1"/>
</dbReference>
<dbReference type="SUPFAM" id="SSF56112">
    <property type="entry name" value="Protein kinase-like (PK-like)"/>
    <property type="match status" value="1"/>
</dbReference>
<evidence type="ECO:0000313" key="23">
    <source>
        <dbReference type="Proteomes" id="UP000515159"/>
    </source>
</evidence>
<evidence type="ECO:0000256" key="15">
    <source>
        <dbReference type="ARBA" id="ARBA00070436"/>
    </source>
</evidence>
<dbReference type="OrthoDB" id="1738954at2759"/>
<dbReference type="InParanoid" id="A0A6P8RAV4"/>
<keyword evidence="10 24" id="KW-0418">Kinase</keyword>
<evidence type="ECO:0000256" key="12">
    <source>
        <dbReference type="ARBA" id="ARBA00023212"/>
    </source>
</evidence>